<dbReference type="InterPro" id="IPR008947">
    <property type="entry name" value="PLipase_C/P1_nuclease_dom_sf"/>
</dbReference>
<feature type="chain" id="PRO_5037088321" description="S1/P1 Nuclease" evidence="1">
    <location>
        <begin position="21"/>
        <end position="335"/>
    </location>
</feature>
<evidence type="ECO:0008006" key="4">
    <source>
        <dbReference type="Google" id="ProtNLM"/>
    </source>
</evidence>
<dbReference type="KEGG" id="ptan:CRYO30217_01544"/>
<dbReference type="RefSeq" id="WP_258541745.1">
    <property type="nucleotide sequence ID" value="NZ_OU015584.1"/>
</dbReference>
<organism evidence="2 3">
    <name type="scientific">Parvicella tangerina</name>
    <dbReference type="NCBI Taxonomy" id="2829795"/>
    <lineage>
        <taxon>Bacteria</taxon>
        <taxon>Pseudomonadati</taxon>
        <taxon>Bacteroidota</taxon>
        <taxon>Flavobacteriia</taxon>
        <taxon>Flavobacteriales</taxon>
        <taxon>Parvicellaceae</taxon>
        <taxon>Parvicella</taxon>
    </lineage>
</organism>
<gene>
    <name evidence="2" type="ORF">CRYO30217_01544</name>
</gene>
<sequence length="335" mass="39188">MKLRQTIFTIAVLGSLGSWAGGVHSGCTHASWGFYAHKRINRMAVFTLPPELFTFYKKHIEFLTDHAVDPDKRRYAVKGEAERHYIDIDHYVHKGEDPFEVVPKKWDDAVAKFTEDTLKAYGIVPWHLNFMVYRLTKAFKDQNLDRILKLSAELGHYIGDAHVPLHTTENYNGQMTGQKGIHGFWESRIPELSAEEYDYLLGTAIYIDDPLDEAWRIVKESHYAVDSVLTFEKELTEEFGEDKKYSVERRGQVMMKVYSEEFALEYEYRLDHMQERRMRASIYMTGCFWYTCWVNAGQPDLESLGDNISEDYKKEMEDEEKKFGIGKIFGREHDN</sequence>
<feature type="signal peptide" evidence="1">
    <location>
        <begin position="1"/>
        <end position="20"/>
    </location>
</feature>
<evidence type="ECO:0000313" key="3">
    <source>
        <dbReference type="Proteomes" id="UP000683507"/>
    </source>
</evidence>
<keyword evidence="3" id="KW-1185">Reference proteome</keyword>
<dbReference type="Gene3D" id="1.10.575.10">
    <property type="entry name" value="P1 Nuclease"/>
    <property type="match status" value="1"/>
</dbReference>
<dbReference type="GO" id="GO:0016788">
    <property type="term" value="F:hydrolase activity, acting on ester bonds"/>
    <property type="evidence" value="ECO:0007669"/>
    <property type="project" value="InterPro"/>
</dbReference>
<dbReference type="Proteomes" id="UP000683507">
    <property type="component" value="Chromosome"/>
</dbReference>
<dbReference type="EMBL" id="OU015584">
    <property type="protein sequence ID" value="CAG5081130.1"/>
    <property type="molecule type" value="Genomic_DNA"/>
</dbReference>
<dbReference type="CDD" id="cd10981">
    <property type="entry name" value="ZnPC_S1P1"/>
    <property type="match status" value="1"/>
</dbReference>
<name>A0A916JLL9_9FLAO</name>
<accession>A0A916JLL9</accession>
<proteinExistence type="predicted"/>
<evidence type="ECO:0000313" key="2">
    <source>
        <dbReference type="EMBL" id="CAG5081130.1"/>
    </source>
</evidence>
<evidence type="ECO:0000256" key="1">
    <source>
        <dbReference type="SAM" id="SignalP"/>
    </source>
</evidence>
<dbReference type="SUPFAM" id="SSF48537">
    <property type="entry name" value="Phospholipase C/P1 nuclease"/>
    <property type="match status" value="1"/>
</dbReference>
<dbReference type="AlphaFoldDB" id="A0A916JLL9"/>
<keyword evidence="1" id="KW-0732">Signal</keyword>
<protein>
    <recommendedName>
        <fullName evidence="4">S1/P1 Nuclease</fullName>
    </recommendedName>
</protein>
<reference evidence="2" key="1">
    <citation type="submission" date="2021-04" db="EMBL/GenBank/DDBJ databases">
        <authorList>
            <person name="Rodrigo-Torres L."/>
            <person name="Arahal R. D."/>
            <person name="Lucena T."/>
        </authorList>
    </citation>
    <scope>NUCLEOTIDE SEQUENCE</scope>
    <source>
        <strain evidence="2">AS29M-1</strain>
    </source>
</reference>